<dbReference type="OrthoDB" id="1935586at2759"/>
<reference evidence="2 3" key="1">
    <citation type="submission" date="2020-10" db="EMBL/GenBank/DDBJ databases">
        <title>Plant Genome Project.</title>
        <authorList>
            <person name="Zhang R.-G."/>
        </authorList>
    </citation>
    <scope>NUCLEOTIDE SEQUENCE [LARGE SCALE GENOMIC DNA]</scope>
    <source>
        <strain evidence="2">FAFU-HL-1</strain>
        <tissue evidence="2">Leaf</tissue>
    </source>
</reference>
<dbReference type="PANTHER" id="PTHR35046:SF18">
    <property type="entry name" value="RNA-DIRECTED DNA POLYMERASE"/>
    <property type="match status" value="1"/>
</dbReference>
<gene>
    <name evidence="2" type="ORF">SADUNF_Sadunf19G0064900</name>
</gene>
<dbReference type="Pfam" id="PF24626">
    <property type="entry name" value="SH3_Tf2-1"/>
    <property type="match status" value="1"/>
</dbReference>
<evidence type="ECO:0000259" key="1">
    <source>
        <dbReference type="Pfam" id="PF24626"/>
    </source>
</evidence>
<feature type="domain" description="Tf2-1-like SH3-like" evidence="1">
    <location>
        <begin position="40"/>
        <end position="90"/>
    </location>
</feature>
<organism evidence="2 3">
    <name type="scientific">Salix dunnii</name>
    <dbReference type="NCBI Taxonomy" id="1413687"/>
    <lineage>
        <taxon>Eukaryota</taxon>
        <taxon>Viridiplantae</taxon>
        <taxon>Streptophyta</taxon>
        <taxon>Embryophyta</taxon>
        <taxon>Tracheophyta</taxon>
        <taxon>Spermatophyta</taxon>
        <taxon>Magnoliopsida</taxon>
        <taxon>eudicotyledons</taxon>
        <taxon>Gunneridae</taxon>
        <taxon>Pentapetalae</taxon>
        <taxon>rosids</taxon>
        <taxon>fabids</taxon>
        <taxon>Malpighiales</taxon>
        <taxon>Salicaceae</taxon>
        <taxon>Saliceae</taxon>
        <taxon>Salix</taxon>
    </lineage>
</organism>
<proteinExistence type="predicted"/>
<evidence type="ECO:0000313" key="2">
    <source>
        <dbReference type="EMBL" id="KAF9661401.1"/>
    </source>
</evidence>
<name>A0A835MHT1_9ROSI</name>
<accession>A0A835MHT1</accession>
<evidence type="ECO:0000313" key="3">
    <source>
        <dbReference type="Proteomes" id="UP000657918"/>
    </source>
</evidence>
<protein>
    <recommendedName>
        <fullName evidence="1">Tf2-1-like SH3-like domain-containing protein</fullName>
    </recommendedName>
</protein>
<keyword evidence="3" id="KW-1185">Reference proteome</keyword>
<comment type="caution">
    <text evidence="2">The sequence shown here is derived from an EMBL/GenBank/DDBJ whole genome shotgun (WGS) entry which is preliminary data.</text>
</comment>
<dbReference type="InterPro" id="IPR056924">
    <property type="entry name" value="SH3_Tf2-1"/>
</dbReference>
<sequence length="94" mass="10881">MAAHLHGIHTQVHLDIQESNAKYKLRADSHCRQVLLDIVDLVWVVLTRDRFPVGEYNKLRERKIGLCEVLQKINDNAYHIRLPAHLKTSDVCLS</sequence>
<dbReference type="AlphaFoldDB" id="A0A835MHT1"/>
<dbReference type="Proteomes" id="UP000657918">
    <property type="component" value="Unassembled WGS sequence"/>
</dbReference>
<dbReference type="PANTHER" id="PTHR35046">
    <property type="entry name" value="ZINC KNUCKLE (CCHC-TYPE) FAMILY PROTEIN"/>
    <property type="match status" value="1"/>
</dbReference>
<dbReference type="EMBL" id="JADGMS010000019">
    <property type="protein sequence ID" value="KAF9661401.1"/>
    <property type="molecule type" value="Genomic_DNA"/>
</dbReference>